<protein>
    <submittedName>
        <fullName evidence="7">NR LBD domain-containing protein</fullName>
    </submittedName>
</protein>
<keyword evidence="3" id="KW-0804">Transcription</keyword>
<comment type="subcellular location">
    <subcellularLocation>
        <location evidence="1">Nucleus</location>
    </subcellularLocation>
</comment>
<evidence type="ECO:0000313" key="6">
    <source>
        <dbReference type="Proteomes" id="UP000887572"/>
    </source>
</evidence>
<dbReference type="WBParaSite" id="Gr19_v10_g7962.t1">
    <property type="protein sequence ID" value="Gr19_v10_g7962.t1"/>
    <property type="gene ID" value="Gr19_v10_g7962"/>
</dbReference>
<keyword evidence="6" id="KW-1185">Reference proteome</keyword>
<keyword evidence="4" id="KW-0675">Receptor</keyword>
<organism evidence="6 7">
    <name type="scientific">Globodera rostochiensis</name>
    <name type="common">Golden nematode worm</name>
    <name type="synonym">Heterodera rostochiensis</name>
    <dbReference type="NCBI Taxonomy" id="31243"/>
    <lineage>
        <taxon>Eukaryota</taxon>
        <taxon>Metazoa</taxon>
        <taxon>Ecdysozoa</taxon>
        <taxon>Nematoda</taxon>
        <taxon>Chromadorea</taxon>
        <taxon>Rhabditida</taxon>
        <taxon>Tylenchina</taxon>
        <taxon>Tylenchomorpha</taxon>
        <taxon>Tylenchoidea</taxon>
        <taxon>Heteroderidae</taxon>
        <taxon>Heteroderinae</taxon>
        <taxon>Globodera</taxon>
    </lineage>
</organism>
<dbReference type="SUPFAM" id="SSF48508">
    <property type="entry name" value="Nuclear receptor ligand-binding domain"/>
    <property type="match status" value="1"/>
</dbReference>
<evidence type="ECO:0000256" key="2">
    <source>
        <dbReference type="ARBA" id="ARBA00023015"/>
    </source>
</evidence>
<feature type="domain" description="NR LBD" evidence="5">
    <location>
        <begin position="1"/>
        <end position="221"/>
    </location>
</feature>
<dbReference type="Gene3D" id="1.10.565.10">
    <property type="entry name" value="Retinoid X Receptor"/>
    <property type="match status" value="1"/>
</dbReference>
<reference evidence="7" key="1">
    <citation type="submission" date="2022-11" db="UniProtKB">
        <authorList>
            <consortium name="WormBaseParasite"/>
        </authorList>
    </citation>
    <scope>IDENTIFICATION</scope>
</reference>
<evidence type="ECO:0000259" key="5">
    <source>
        <dbReference type="PROSITE" id="PS51843"/>
    </source>
</evidence>
<sequence>MLNLADGWLKFGNELTNVTKRSIEFAKTLKEFAEVKRDHRILALKKAAFDLALIALAQHYHQPSQTLRVYNMVLPVDQFRCTDKTDEEFGKELISVLKLLSSFQLNGTESALLCAFVLMEQTPGMDAFVGQLKKCLGAKLHQRMPSDGGDKALRELFECRARLRQLAKTHRKCLGRFRLQMMGHHPIEQQQAGTRGAEMEDQANVLGNFPPLYTELFAESD</sequence>
<dbReference type="InterPro" id="IPR035500">
    <property type="entry name" value="NHR-like_dom_sf"/>
</dbReference>
<evidence type="ECO:0000256" key="4">
    <source>
        <dbReference type="ARBA" id="ARBA00023170"/>
    </source>
</evidence>
<dbReference type="GO" id="GO:0004879">
    <property type="term" value="F:nuclear receptor activity"/>
    <property type="evidence" value="ECO:0007669"/>
    <property type="project" value="TreeGrafter"/>
</dbReference>
<evidence type="ECO:0000256" key="3">
    <source>
        <dbReference type="ARBA" id="ARBA00023163"/>
    </source>
</evidence>
<dbReference type="GO" id="GO:0005634">
    <property type="term" value="C:nucleus"/>
    <property type="evidence" value="ECO:0007669"/>
    <property type="project" value="UniProtKB-SubCell"/>
</dbReference>
<proteinExistence type="predicted"/>
<dbReference type="Proteomes" id="UP000887572">
    <property type="component" value="Unplaced"/>
</dbReference>
<accession>A0A914I7B1</accession>
<dbReference type="PROSITE" id="PS51843">
    <property type="entry name" value="NR_LBD"/>
    <property type="match status" value="1"/>
</dbReference>
<dbReference type="InterPro" id="IPR000536">
    <property type="entry name" value="Nucl_hrmn_rcpt_lig-bd"/>
</dbReference>
<name>A0A914I7B1_GLORO</name>
<evidence type="ECO:0000313" key="7">
    <source>
        <dbReference type="WBParaSite" id="Gr19_v10_g7962.t1"/>
    </source>
</evidence>
<dbReference type="PANTHER" id="PTHR45805:SF2">
    <property type="entry name" value="NUCLEAR HORMONE RECEPTOR HR3-RELATED"/>
    <property type="match status" value="1"/>
</dbReference>
<dbReference type="AlphaFoldDB" id="A0A914I7B1"/>
<evidence type="ECO:0000256" key="1">
    <source>
        <dbReference type="ARBA" id="ARBA00004123"/>
    </source>
</evidence>
<keyword evidence="2" id="KW-0805">Transcription regulation</keyword>
<dbReference type="PANTHER" id="PTHR45805">
    <property type="entry name" value="NUCLEAR HORMONE RECEPTOR HR3-RELATED"/>
    <property type="match status" value="1"/>
</dbReference>
<dbReference type="GO" id="GO:0000978">
    <property type="term" value="F:RNA polymerase II cis-regulatory region sequence-specific DNA binding"/>
    <property type="evidence" value="ECO:0007669"/>
    <property type="project" value="TreeGrafter"/>
</dbReference>